<proteinExistence type="predicted"/>
<evidence type="ECO:0000313" key="2">
    <source>
        <dbReference type="EMBL" id="QQO11104.1"/>
    </source>
</evidence>
<organism evidence="2 3">
    <name type="scientific">Breznakiella homolactica</name>
    <dbReference type="NCBI Taxonomy" id="2798577"/>
    <lineage>
        <taxon>Bacteria</taxon>
        <taxon>Pseudomonadati</taxon>
        <taxon>Spirochaetota</taxon>
        <taxon>Spirochaetia</taxon>
        <taxon>Spirochaetales</taxon>
        <taxon>Breznakiellaceae</taxon>
        <taxon>Breznakiella</taxon>
    </lineage>
</organism>
<sequence>MEAVYDGSLEGLFKILENVLRGKALPQKICRRRAEQGDLFSQPEPGALNSADVPPCTRVALQHTHTGLSGAAEQLRDVSASAYSDFCYAWMSEFPIEAETVRFGWKVLSAADTVRRWSNSPDSDHKARLAAERARTDRGDDAVGTVLGAAFKVRREVHRLMGLLRFNDTSGDMLIARCYPDHNILPALARHFSLRFGKEPWGIIDEKRSIMLFSRKYGEIETAALDRTVPDSRIAEEAGSGNRWEELWRTYFKVINNESRVNPELQRRFMPVRYWKYLPEVHQ</sequence>
<dbReference type="AlphaFoldDB" id="A0A7T8BAU4"/>
<evidence type="ECO:0000313" key="3">
    <source>
        <dbReference type="Proteomes" id="UP000595917"/>
    </source>
</evidence>
<reference evidence="2" key="1">
    <citation type="submission" date="2021-01" db="EMBL/GenBank/DDBJ databases">
        <title>Description of Breznakiella homolactica.</title>
        <authorList>
            <person name="Song Y."/>
            <person name="Brune A."/>
        </authorList>
    </citation>
    <scope>NUCLEOTIDE SEQUENCE</scope>
    <source>
        <strain evidence="2">RmG30</strain>
    </source>
</reference>
<dbReference type="EMBL" id="CP067089">
    <property type="protein sequence ID" value="QQO11104.1"/>
    <property type="molecule type" value="Genomic_DNA"/>
</dbReference>
<dbReference type="Proteomes" id="UP000595917">
    <property type="component" value="Chromosome"/>
</dbReference>
<feature type="domain" description="DUF4130" evidence="1">
    <location>
        <begin position="132"/>
        <end position="280"/>
    </location>
</feature>
<dbReference type="InterPro" id="IPR025404">
    <property type="entry name" value="DUF4130"/>
</dbReference>
<dbReference type="InterPro" id="IPR023875">
    <property type="entry name" value="DNA_repair_put"/>
</dbReference>
<dbReference type="RefSeq" id="WP_215628413.1">
    <property type="nucleotide sequence ID" value="NZ_CP067089.2"/>
</dbReference>
<gene>
    <name evidence="2" type="ORF">JFL75_09350</name>
</gene>
<accession>A0A7T8BAU4</accession>
<dbReference type="KEGG" id="bhc:JFL75_09350"/>
<dbReference type="Pfam" id="PF13566">
    <property type="entry name" value="DUF4130"/>
    <property type="match status" value="1"/>
</dbReference>
<name>A0A7T8BAU4_9SPIR</name>
<evidence type="ECO:0000259" key="1">
    <source>
        <dbReference type="Pfam" id="PF13566"/>
    </source>
</evidence>
<protein>
    <submittedName>
        <fullName evidence="2">TIGR03915 family putative DNA repair protein</fullName>
    </submittedName>
</protein>
<keyword evidence="3" id="KW-1185">Reference proteome</keyword>
<dbReference type="NCBIfam" id="TIGR03915">
    <property type="entry name" value="SAM_7_link_chp"/>
    <property type="match status" value="1"/>
</dbReference>